<evidence type="ECO:0000256" key="2">
    <source>
        <dbReference type="ARBA" id="ARBA00022598"/>
    </source>
</evidence>
<feature type="non-terminal residue" evidence="4">
    <location>
        <position position="62"/>
    </location>
</feature>
<dbReference type="GO" id="GO:0006281">
    <property type="term" value="P:DNA repair"/>
    <property type="evidence" value="ECO:0007669"/>
    <property type="project" value="InterPro"/>
</dbReference>
<dbReference type="GO" id="GO:0006310">
    <property type="term" value="P:DNA recombination"/>
    <property type="evidence" value="ECO:0007669"/>
    <property type="project" value="InterPro"/>
</dbReference>
<reference evidence="5" key="3">
    <citation type="submission" date="2025-05" db="UniProtKB">
        <authorList>
            <consortium name="Ensembl"/>
        </authorList>
    </citation>
    <scope>IDENTIFICATION</scope>
</reference>
<dbReference type="KEGG" id="tng:GSTEN00009160G001"/>
<dbReference type="PANTHER" id="PTHR45674">
    <property type="entry name" value="DNA LIGASE 1/3 FAMILY MEMBER"/>
    <property type="match status" value="1"/>
</dbReference>
<dbReference type="Gene3D" id="3.30.470.30">
    <property type="entry name" value="DNA ligase/mRNA capping enzyme"/>
    <property type="match status" value="1"/>
</dbReference>
<dbReference type="GO" id="GO:1903461">
    <property type="term" value="P:Okazaki fragment processing involved in mitotic DNA replication"/>
    <property type="evidence" value="ECO:0007669"/>
    <property type="project" value="TreeGrafter"/>
</dbReference>
<protein>
    <submittedName>
        <fullName evidence="4">(spotted green pufferfish) hypothetical protein</fullName>
    </submittedName>
</protein>
<dbReference type="GO" id="GO:0003910">
    <property type="term" value="F:DNA ligase (ATP) activity"/>
    <property type="evidence" value="ECO:0007669"/>
    <property type="project" value="InterPro"/>
</dbReference>
<reference evidence="4" key="2">
    <citation type="submission" date="2004-02" db="EMBL/GenBank/DDBJ databases">
        <authorList>
            <consortium name="Genoscope"/>
            <consortium name="Whitehead Institute Centre for Genome Research"/>
        </authorList>
    </citation>
    <scope>NUCLEOTIDE SEQUENCE</scope>
</reference>
<dbReference type="InterPro" id="IPR050191">
    <property type="entry name" value="ATP-dep_DNA_ligase"/>
</dbReference>
<dbReference type="HOGENOM" id="CLU_2910154_0_0_1"/>
<gene>
    <name evidence="4" type="ORF">GSTENG00009160001</name>
</gene>
<sequence>QVKKGSVVSCVLDSEAVAWDHEKQQIQPFQVLTTRKRKDVDASEIKVQVCVYAFDLLYLNGQ</sequence>
<comment type="similarity">
    <text evidence="1">Belongs to the ATP-dependent DNA ligase family.</text>
</comment>
<dbReference type="Ensembl" id="ENSTNIT00000008003.1">
    <property type="protein sequence ID" value="ENSTNIP00000007842.1"/>
    <property type="gene ID" value="ENSTNIG00000005169.1"/>
</dbReference>
<organism evidence="4">
    <name type="scientific">Tetraodon nigroviridis</name>
    <name type="common">Spotted green pufferfish</name>
    <name type="synonym">Chelonodon nigroviridis</name>
    <dbReference type="NCBI Taxonomy" id="99883"/>
    <lineage>
        <taxon>Eukaryota</taxon>
        <taxon>Metazoa</taxon>
        <taxon>Chordata</taxon>
        <taxon>Craniata</taxon>
        <taxon>Vertebrata</taxon>
        <taxon>Euteleostomi</taxon>
        <taxon>Actinopterygii</taxon>
        <taxon>Neopterygii</taxon>
        <taxon>Teleostei</taxon>
        <taxon>Neoteleostei</taxon>
        <taxon>Acanthomorphata</taxon>
        <taxon>Eupercaria</taxon>
        <taxon>Tetraodontiformes</taxon>
        <taxon>Tetradontoidea</taxon>
        <taxon>Tetraodontidae</taxon>
        <taxon>Tetraodon</taxon>
    </lineage>
</organism>
<dbReference type="GO" id="GO:0005739">
    <property type="term" value="C:mitochondrion"/>
    <property type="evidence" value="ECO:0007669"/>
    <property type="project" value="TreeGrafter"/>
</dbReference>
<dbReference type="Proteomes" id="UP000007303">
    <property type="component" value="Unassembled WGS sequence"/>
</dbReference>
<feature type="domain" description="ATP-dependent DNA ligase family profile" evidence="3">
    <location>
        <begin position="4"/>
        <end position="62"/>
    </location>
</feature>
<dbReference type="AlphaFoldDB" id="Q4T0T3"/>
<dbReference type="InterPro" id="IPR012310">
    <property type="entry name" value="DNA_ligase_ATP-dep_cent"/>
</dbReference>
<feature type="non-terminal residue" evidence="4">
    <location>
        <position position="1"/>
    </location>
</feature>
<reference evidence="4 6" key="1">
    <citation type="journal article" date="2004" name="Nature">
        <title>Genome duplication in the teleost fish Tetraodon nigroviridis reveals the early vertebrate proto-karyotype.</title>
        <authorList>
            <person name="Jaillon O."/>
            <person name="Aury J.-M."/>
            <person name="Brunet F."/>
            <person name="Petit J.-L."/>
            <person name="Stange-Thomann N."/>
            <person name="Mauceli E."/>
            <person name="Bouneau L."/>
            <person name="Fischer C."/>
            <person name="Ozouf-Costaz C."/>
            <person name="Bernot A."/>
            <person name="Nicaud S."/>
            <person name="Jaffe D."/>
            <person name="Fisher S."/>
            <person name="Lutfalla G."/>
            <person name="Dossat C."/>
            <person name="Segurens B."/>
            <person name="Dasilva C."/>
            <person name="Salanoubat M."/>
            <person name="Levy M."/>
            <person name="Boudet N."/>
            <person name="Castellano S."/>
            <person name="Anthouard V."/>
            <person name="Jubin C."/>
            <person name="Castelli V."/>
            <person name="Katinka M."/>
            <person name="Vacherie B."/>
            <person name="Biemont C."/>
            <person name="Skalli Z."/>
            <person name="Cattolico L."/>
            <person name="Poulain J."/>
            <person name="De Berardinis V."/>
            <person name="Cruaud C."/>
            <person name="Duprat S."/>
            <person name="Brottier P."/>
            <person name="Coutanceau J.-P."/>
            <person name="Gouzy J."/>
            <person name="Parra G."/>
            <person name="Lardier G."/>
            <person name="Chapple C."/>
            <person name="McKernan K.J."/>
            <person name="McEwan P."/>
            <person name="Bosak S."/>
            <person name="Kellis M."/>
            <person name="Volff J.-N."/>
            <person name="Guigo R."/>
            <person name="Zody M.C."/>
            <person name="Mesirov J."/>
            <person name="Lindblad-Toh K."/>
            <person name="Birren B."/>
            <person name="Nusbaum C."/>
            <person name="Kahn D."/>
            <person name="Robinson-Rechavi M."/>
            <person name="Laudet V."/>
            <person name="Schachter V."/>
            <person name="Quetier F."/>
            <person name="Saurin W."/>
            <person name="Scarpelli C."/>
            <person name="Wincker P."/>
            <person name="Lander E.S."/>
            <person name="Weissenbach J."/>
            <person name="Roest Crollius H."/>
        </authorList>
    </citation>
    <scope>NUCLEOTIDE SEQUENCE [LARGE SCALE GENOMIC DNA]</scope>
</reference>
<dbReference type="GO" id="GO:0005634">
    <property type="term" value="C:nucleus"/>
    <property type="evidence" value="ECO:0007669"/>
    <property type="project" value="TreeGrafter"/>
</dbReference>
<dbReference type="GO" id="GO:0005524">
    <property type="term" value="F:ATP binding"/>
    <property type="evidence" value="ECO:0007669"/>
    <property type="project" value="InterPro"/>
</dbReference>
<name>Q4T0T3_TETNG</name>
<keyword evidence="6" id="KW-1185">Reference proteome</keyword>
<evidence type="ECO:0000313" key="6">
    <source>
        <dbReference type="Proteomes" id="UP000007303"/>
    </source>
</evidence>
<proteinExistence type="inferred from homology"/>
<keyword evidence="2" id="KW-0436">Ligase</keyword>
<dbReference type="OrthoDB" id="206088at2759"/>
<dbReference type="PANTHER" id="PTHR45674:SF4">
    <property type="entry name" value="DNA LIGASE 1"/>
    <property type="match status" value="1"/>
</dbReference>
<dbReference type="EMBL" id="CAAE01010864">
    <property type="protein sequence ID" value="CAF93499.1"/>
    <property type="molecule type" value="Genomic_DNA"/>
</dbReference>
<evidence type="ECO:0000259" key="3">
    <source>
        <dbReference type="Pfam" id="PF01068"/>
    </source>
</evidence>
<evidence type="ECO:0000256" key="1">
    <source>
        <dbReference type="ARBA" id="ARBA00007572"/>
    </source>
</evidence>
<evidence type="ECO:0000313" key="5">
    <source>
        <dbReference type="Ensembl" id="ENSTNIP00000007842.1"/>
    </source>
</evidence>
<dbReference type="SUPFAM" id="SSF56091">
    <property type="entry name" value="DNA ligase/mRNA capping enzyme, catalytic domain"/>
    <property type="match status" value="1"/>
</dbReference>
<dbReference type="STRING" id="99883.ENSTNIP00000007842"/>
<dbReference type="Pfam" id="PF01068">
    <property type="entry name" value="DNA_ligase_A_M"/>
    <property type="match status" value="1"/>
</dbReference>
<dbReference type="GeneTree" id="ENSGT00940000157783"/>
<evidence type="ECO:0000313" key="4">
    <source>
        <dbReference type="EMBL" id="CAF93499.1"/>
    </source>
</evidence>
<accession>Q4T0T3</accession>